<sequence length="152" mass="16080">MSVVNNLKAGRTLSASGFTLTELLIALVIVSILAAIAYPAYTRQVQTSRQSEAQGQMMALATGLEGYRSRNFTYKDAGSSANIAAMSPDIANNDFYTVSVAVPSPYQSYVITMTPKSGSAMAGTEVMKLDDKGRNCMKTGGCTLGTDPSWGD</sequence>
<dbReference type="GO" id="GO:0015628">
    <property type="term" value="P:protein secretion by the type II secretion system"/>
    <property type="evidence" value="ECO:0007669"/>
    <property type="project" value="InterPro"/>
</dbReference>
<protein>
    <submittedName>
        <fullName evidence="3">Secretion protein</fullName>
    </submittedName>
</protein>
<dbReference type="GO" id="GO:0043683">
    <property type="term" value="P:type IV pilus assembly"/>
    <property type="evidence" value="ECO:0007669"/>
    <property type="project" value="InterPro"/>
</dbReference>
<dbReference type="InterPro" id="IPR000983">
    <property type="entry name" value="Bac_GSPG_pilin"/>
</dbReference>
<dbReference type="STRING" id="1177179.A11A3_08735"/>
<dbReference type="GO" id="GO:0015627">
    <property type="term" value="C:type II protein secretion system complex"/>
    <property type="evidence" value="ECO:0007669"/>
    <property type="project" value="InterPro"/>
</dbReference>
<dbReference type="InterPro" id="IPR031982">
    <property type="entry name" value="PilE-like"/>
</dbReference>
<evidence type="ECO:0000256" key="1">
    <source>
        <dbReference type="ARBA" id="ARBA00022481"/>
    </source>
</evidence>
<feature type="transmembrane region" description="Helical" evidence="2">
    <location>
        <begin position="20"/>
        <end position="41"/>
    </location>
</feature>
<gene>
    <name evidence="3" type="ORF">A11A3_08735</name>
</gene>
<keyword evidence="2" id="KW-0812">Transmembrane</keyword>
<evidence type="ECO:0000313" key="4">
    <source>
        <dbReference type="Proteomes" id="UP000010164"/>
    </source>
</evidence>
<dbReference type="NCBIfam" id="TIGR02532">
    <property type="entry name" value="IV_pilin_GFxxxE"/>
    <property type="match status" value="1"/>
</dbReference>
<accession>L0WBY4</accession>
<dbReference type="PANTHER" id="PTHR30093">
    <property type="entry name" value="GENERAL SECRETION PATHWAY PROTEIN G"/>
    <property type="match status" value="1"/>
</dbReference>
<dbReference type="eggNOG" id="COG4968">
    <property type="taxonomic scope" value="Bacteria"/>
</dbReference>
<dbReference type="AlphaFoldDB" id="L0WBY4"/>
<dbReference type="Pfam" id="PF16732">
    <property type="entry name" value="ComP_DUS"/>
    <property type="match status" value="1"/>
</dbReference>
<evidence type="ECO:0000256" key="2">
    <source>
        <dbReference type="SAM" id="Phobius"/>
    </source>
</evidence>
<dbReference type="PANTHER" id="PTHR30093:SF47">
    <property type="entry name" value="TYPE IV PILUS NON-CORE MINOR PILIN PILE"/>
    <property type="match status" value="1"/>
</dbReference>
<comment type="caution">
    <text evidence="3">The sequence shown here is derived from an EMBL/GenBank/DDBJ whole genome shotgun (WGS) entry which is preliminary data.</text>
</comment>
<organism evidence="3 4">
    <name type="scientific">Alcanivorax hongdengensis A-11-3</name>
    <dbReference type="NCBI Taxonomy" id="1177179"/>
    <lineage>
        <taxon>Bacteria</taxon>
        <taxon>Pseudomonadati</taxon>
        <taxon>Pseudomonadota</taxon>
        <taxon>Gammaproteobacteria</taxon>
        <taxon>Oceanospirillales</taxon>
        <taxon>Alcanivoracaceae</taxon>
        <taxon>Alcanivorax</taxon>
    </lineage>
</organism>
<keyword evidence="2" id="KW-0472">Membrane</keyword>
<keyword evidence="2" id="KW-1133">Transmembrane helix</keyword>
<dbReference type="InterPro" id="IPR045584">
    <property type="entry name" value="Pilin-like"/>
</dbReference>
<proteinExistence type="predicted"/>
<evidence type="ECO:0000313" key="3">
    <source>
        <dbReference type="EMBL" id="EKF74494.1"/>
    </source>
</evidence>
<dbReference type="Gene3D" id="3.30.700.10">
    <property type="entry name" value="Glycoprotein, Type 4 Pilin"/>
    <property type="match status" value="1"/>
</dbReference>
<dbReference type="PRINTS" id="PR00813">
    <property type="entry name" value="BCTERIALGSPG"/>
</dbReference>
<keyword evidence="4" id="KW-1185">Reference proteome</keyword>
<keyword evidence="1" id="KW-0488">Methylation</keyword>
<dbReference type="SUPFAM" id="SSF54523">
    <property type="entry name" value="Pili subunits"/>
    <property type="match status" value="1"/>
</dbReference>
<name>L0WBY4_9GAMM</name>
<reference evidence="3 4" key="1">
    <citation type="journal article" date="2012" name="J. Bacteriol.">
        <title>Genome Sequence of the Alkane-Degrading Bacterium Alcanivorax hongdengensis Type Strain A-11-3.</title>
        <authorList>
            <person name="Lai Q."/>
            <person name="Shao Z."/>
        </authorList>
    </citation>
    <scope>NUCLEOTIDE SEQUENCE [LARGE SCALE GENOMIC DNA]</scope>
    <source>
        <strain evidence="3 4">A-11-3</strain>
    </source>
</reference>
<dbReference type="InterPro" id="IPR012902">
    <property type="entry name" value="N_methyl_site"/>
</dbReference>
<dbReference type="EMBL" id="AMRJ01000011">
    <property type="protein sequence ID" value="EKF74494.1"/>
    <property type="molecule type" value="Genomic_DNA"/>
</dbReference>
<dbReference type="Pfam" id="PF07963">
    <property type="entry name" value="N_methyl"/>
    <property type="match status" value="1"/>
</dbReference>
<dbReference type="Proteomes" id="UP000010164">
    <property type="component" value="Unassembled WGS sequence"/>
</dbReference>
<dbReference type="RefSeq" id="WP_008928926.1">
    <property type="nucleotide sequence ID" value="NZ_AMRJ01000011.1"/>
</dbReference>